<evidence type="ECO:0000259" key="13">
    <source>
        <dbReference type="Pfam" id="PF00171"/>
    </source>
</evidence>
<reference evidence="14 15" key="1">
    <citation type="journal article" date="2010" name="Stand. Genomic Sci.">
        <title>Complete genome sequence of Methanothermus fervidus type strain (V24S).</title>
        <authorList>
            <person name="Anderson I."/>
            <person name="Djao O.D."/>
            <person name="Misra M."/>
            <person name="Chertkov O."/>
            <person name="Nolan M."/>
            <person name="Lucas S."/>
            <person name="Lapidus A."/>
            <person name="Del Rio T.G."/>
            <person name="Tice H."/>
            <person name="Cheng J.F."/>
            <person name="Tapia R."/>
            <person name="Han C."/>
            <person name="Goodwin L."/>
            <person name="Pitluck S."/>
            <person name="Liolios K."/>
            <person name="Ivanova N."/>
            <person name="Mavromatis K."/>
            <person name="Mikhailova N."/>
            <person name="Pati A."/>
            <person name="Brambilla E."/>
            <person name="Chen A."/>
            <person name="Palaniappan K."/>
            <person name="Land M."/>
            <person name="Hauser L."/>
            <person name="Chang Y.J."/>
            <person name="Jeffries C.D."/>
            <person name="Sikorski J."/>
            <person name="Spring S."/>
            <person name="Rohde M."/>
            <person name="Eichinger K."/>
            <person name="Huber H."/>
            <person name="Wirth R."/>
            <person name="Goker M."/>
            <person name="Detter J.C."/>
            <person name="Woyke T."/>
            <person name="Bristow J."/>
            <person name="Eisen J.A."/>
            <person name="Markowitz V."/>
            <person name="Hugenholtz P."/>
            <person name="Klenk H.P."/>
            <person name="Kyrpides N.C."/>
        </authorList>
    </citation>
    <scope>NUCLEOTIDE SEQUENCE [LARGE SCALE GENOMIC DNA]</scope>
    <source>
        <strain evidence="15">ATCC 43054 / DSM 2088 / JCM 10308 / V24 S</strain>
    </source>
</reference>
<dbReference type="STRING" id="523846.Mfer_0693"/>
<comment type="catalytic activity">
    <reaction evidence="10">
        <text>(S)-lactaldehyde + NAD(+) + H2O = (S)-lactate + NADH + 2 H(+)</text>
        <dbReference type="Rhea" id="RHEA:14277"/>
        <dbReference type="ChEBI" id="CHEBI:15377"/>
        <dbReference type="ChEBI" id="CHEBI:15378"/>
        <dbReference type="ChEBI" id="CHEBI:16651"/>
        <dbReference type="ChEBI" id="CHEBI:18041"/>
        <dbReference type="ChEBI" id="CHEBI:57540"/>
        <dbReference type="ChEBI" id="CHEBI:57945"/>
        <dbReference type="EC" id="1.2.1.22"/>
    </reaction>
</comment>
<dbReference type="InterPro" id="IPR016162">
    <property type="entry name" value="Ald_DH_N"/>
</dbReference>
<evidence type="ECO:0000256" key="9">
    <source>
        <dbReference type="ARBA" id="ARBA00035632"/>
    </source>
</evidence>
<dbReference type="InterPro" id="IPR051020">
    <property type="entry name" value="ALDH-related_metabolic_enz"/>
</dbReference>
<evidence type="ECO:0000256" key="10">
    <source>
        <dbReference type="ARBA" id="ARBA00049147"/>
    </source>
</evidence>
<dbReference type="EMBL" id="CP002278">
    <property type="protein sequence ID" value="ADP77492.1"/>
    <property type="molecule type" value="Genomic_DNA"/>
</dbReference>
<evidence type="ECO:0000256" key="8">
    <source>
        <dbReference type="ARBA" id="ARBA00023027"/>
    </source>
</evidence>
<feature type="domain" description="Aldehyde dehydrogenase" evidence="13">
    <location>
        <begin position="11"/>
        <end position="462"/>
    </location>
</feature>
<dbReference type="Proteomes" id="UP000002315">
    <property type="component" value="Chromosome"/>
</dbReference>
<dbReference type="SUPFAM" id="SSF53720">
    <property type="entry name" value="ALDH-like"/>
    <property type="match status" value="1"/>
</dbReference>
<evidence type="ECO:0000313" key="15">
    <source>
        <dbReference type="Proteomes" id="UP000002315"/>
    </source>
</evidence>
<dbReference type="Gene3D" id="3.40.605.10">
    <property type="entry name" value="Aldehyde Dehydrogenase, Chain A, domain 1"/>
    <property type="match status" value="1"/>
</dbReference>
<keyword evidence="15" id="KW-1185">Reference proteome</keyword>
<organism evidence="14 15">
    <name type="scientific">Methanothermus fervidus (strain ATCC 43054 / DSM 2088 / JCM 10308 / V24 S)</name>
    <dbReference type="NCBI Taxonomy" id="523846"/>
    <lineage>
        <taxon>Archaea</taxon>
        <taxon>Methanobacteriati</taxon>
        <taxon>Methanobacteriota</taxon>
        <taxon>Methanomada group</taxon>
        <taxon>Methanobacteria</taxon>
        <taxon>Methanobacteriales</taxon>
        <taxon>Methanothermaceae</taxon>
        <taxon>Methanothermus</taxon>
    </lineage>
</organism>
<dbReference type="EC" id="1.2.1.22" evidence="4"/>
<dbReference type="InterPro" id="IPR029510">
    <property type="entry name" value="Ald_DH_CS_GLU"/>
</dbReference>
<accession>E3GYW0</accession>
<dbReference type="InterPro" id="IPR053404">
    <property type="entry name" value="Lactaldehyde_DH"/>
</dbReference>
<dbReference type="InterPro" id="IPR016161">
    <property type="entry name" value="Ald_DH/histidinol_DH"/>
</dbReference>
<comment type="pathway">
    <text evidence="1">Cofactor biosynthesis; coenzyme F420 biosynthesis.</text>
</comment>
<dbReference type="PROSITE" id="PS00070">
    <property type="entry name" value="ALDEHYDE_DEHYDR_CYS"/>
    <property type="match status" value="1"/>
</dbReference>
<evidence type="ECO:0000313" key="14">
    <source>
        <dbReference type="EMBL" id="ADP77492.1"/>
    </source>
</evidence>
<evidence type="ECO:0000256" key="4">
    <source>
        <dbReference type="ARBA" id="ARBA00013052"/>
    </source>
</evidence>
<dbReference type="PANTHER" id="PTHR42991">
    <property type="entry name" value="ALDEHYDE DEHYDROGENASE"/>
    <property type="match status" value="1"/>
</dbReference>
<dbReference type="InterPro" id="IPR016163">
    <property type="entry name" value="Ald_DH_C"/>
</dbReference>
<dbReference type="Gene3D" id="3.40.309.10">
    <property type="entry name" value="Aldehyde Dehydrogenase, Chain A, domain 2"/>
    <property type="match status" value="1"/>
</dbReference>
<dbReference type="FunFam" id="3.40.605.10:FF:000007">
    <property type="entry name" value="NAD/NADP-dependent betaine aldehyde dehydrogenase"/>
    <property type="match status" value="1"/>
</dbReference>
<comment type="subunit">
    <text evidence="3">Homotetramer.</text>
</comment>
<evidence type="ECO:0000256" key="12">
    <source>
        <dbReference type="RuleBase" id="RU003345"/>
    </source>
</evidence>
<dbReference type="HOGENOM" id="CLU_005391_1_0_2"/>
<comment type="similarity">
    <text evidence="2 12">Belongs to the aldehyde dehydrogenase family.</text>
</comment>
<protein>
    <recommendedName>
        <fullName evidence="5">Lactaldehyde dehydrogenase</fullName>
        <ecNumber evidence="4">1.2.1.22</ecNumber>
    </recommendedName>
</protein>
<dbReference type="Pfam" id="PF00171">
    <property type="entry name" value="Aldedh"/>
    <property type="match status" value="1"/>
</dbReference>
<keyword evidence="8" id="KW-0520">NAD</keyword>
<dbReference type="AlphaFoldDB" id="E3GYW0"/>
<feature type="active site" evidence="11">
    <location>
        <position position="242"/>
    </location>
</feature>
<evidence type="ECO:0000256" key="5">
    <source>
        <dbReference type="ARBA" id="ARBA00019663"/>
    </source>
</evidence>
<evidence type="ECO:0000256" key="7">
    <source>
        <dbReference type="ARBA" id="ARBA00023002"/>
    </source>
</evidence>
<dbReference type="KEGG" id="mfv:Mfer_0693"/>
<evidence type="ECO:0000256" key="1">
    <source>
        <dbReference type="ARBA" id="ARBA00005036"/>
    </source>
</evidence>
<proteinExistence type="inferred from homology"/>
<dbReference type="NCBIfam" id="NF040648">
    <property type="entry name" value="lactal_redase_Meth"/>
    <property type="match status" value="1"/>
</dbReference>
<comment type="pathway">
    <text evidence="9">Aromatic compound metabolism; naphthalene degradation.</text>
</comment>
<sequence length="468" mass="51064">MLINGKNVTSEDEIPVLNPYNQEVVDTVPSASQKDVKNAIQSANKAKIKMKSLTSREVSENLYEVSNEMKKKIDEFSKMITLETGKPIKFSREEAKRAIETFKLSAEEAKRIYGETIPLDACRAGEGHIAFTIREPLGVVAAITPFNYPLNLAAHKVGPAIAAKNTVVLKPSLKAPLTAIMMGKIIDTYFPDGVINVITGNAKMIGDEFIKSDLINKITFTGGLNVGKKIAKSVGLKKLTLELGGNDPLIVLSDADIDKAVEAAVKGSYLYSGQVCIAVKRIIVENEIADEFSEKLVKETKKLKIGDPMDPKTDIGPLIDLNSAINVEKVVKDAIKNGAELLYGGNREKNLFEPTVLDYVTPEMKVVKEETFGPVSPIIRVKSIDEAVKIANDTCYALQAGVFTENIHKALELSQKIEAGAVIINKQSTFRTDNMPFGGFKCSGIGKEGVKYAVNDMTREKLIIFAPK</sequence>
<dbReference type="GO" id="GO:0008911">
    <property type="term" value="F:lactaldehyde dehydrogenase (NAD+) activity"/>
    <property type="evidence" value="ECO:0007669"/>
    <property type="project" value="UniProtKB-EC"/>
</dbReference>
<dbReference type="InterPro" id="IPR016160">
    <property type="entry name" value="Ald_DH_CS_CYS"/>
</dbReference>
<keyword evidence="6" id="KW-0058">Aromatic hydrocarbons catabolism</keyword>
<keyword evidence="7 12" id="KW-0560">Oxidoreductase</keyword>
<evidence type="ECO:0000256" key="3">
    <source>
        <dbReference type="ARBA" id="ARBA00011881"/>
    </source>
</evidence>
<evidence type="ECO:0000256" key="2">
    <source>
        <dbReference type="ARBA" id="ARBA00009986"/>
    </source>
</evidence>
<dbReference type="UniPathway" id="UPA00071"/>
<dbReference type="FunFam" id="3.40.309.10:FF:000010">
    <property type="entry name" value="Gamma-aminobutyraldehyde dehydrogenase"/>
    <property type="match status" value="1"/>
</dbReference>
<evidence type="ECO:0000256" key="6">
    <source>
        <dbReference type="ARBA" id="ARBA00022797"/>
    </source>
</evidence>
<dbReference type="PANTHER" id="PTHR42991:SF1">
    <property type="entry name" value="ALDEHYDE DEHYDROGENASE"/>
    <property type="match status" value="1"/>
</dbReference>
<evidence type="ECO:0000256" key="11">
    <source>
        <dbReference type="PROSITE-ProRule" id="PRU10007"/>
    </source>
</evidence>
<gene>
    <name evidence="14" type="ordered locus">Mfer_0693</name>
</gene>
<dbReference type="InterPro" id="IPR015590">
    <property type="entry name" value="Aldehyde_DH_dom"/>
</dbReference>
<name>E3GYW0_METFV</name>
<dbReference type="PROSITE" id="PS00687">
    <property type="entry name" value="ALDEHYDE_DEHYDR_GLU"/>
    <property type="match status" value="1"/>
</dbReference>